<dbReference type="Pfam" id="PF02801">
    <property type="entry name" value="Ketoacyl-synt_C"/>
    <property type="match status" value="1"/>
</dbReference>
<feature type="non-terminal residue" evidence="2">
    <location>
        <position position="1"/>
    </location>
</feature>
<dbReference type="PROSITE" id="PS52004">
    <property type="entry name" value="KS3_2"/>
    <property type="match status" value="1"/>
</dbReference>
<reference evidence="2" key="1">
    <citation type="journal article" date="2009" name="Appl. Environ. Microbiol.">
        <title>Insect-specific polyketide synthases (PKSs), potential PKS-nonribosomal peptide synthetase hybrids, and novel PKS clades in tropical fungi.</title>
        <authorList>
            <person name="Amnuaykanjanasin A."/>
            <person name="Phonghanpot S."/>
            <person name="Sengpanich N."/>
            <person name="Cheevadhanarak S."/>
            <person name="Tanticharoen M."/>
        </authorList>
    </citation>
    <scope>NUCLEOTIDE SEQUENCE</scope>
    <source>
        <strain evidence="2">BCC 12113</strain>
    </source>
</reference>
<dbReference type="Gene3D" id="3.30.70.3290">
    <property type="match status" value="1"/>
</dbReference>
<dbReference type="InterPro" id="IPR014031">
    <property type="entry name" value="Ketoacyl_synth_C"/>
</dbReference>
<dbReference type="Pfam" id="PF16197">
    <property type="entry name" value="KAsynt_C_assoc"/>
    <property type="match status" value="1"/>
</dbReference>
<proteinExistence type="predicted"/>
<accession>B7TIV7</accession>
<organism evidence="2">
    <name type="scientific">Lecanora sp. BCC 12113</name>
    <dbReference type="NCBI Taxonomy" id="578097"/>
    <lineage>
        <taxon>Eukaryota</taxon>
        <taxon>Fungi</taxon>
        <taxon>Dikarya</taxon>
        <taxon>Ascomycota</taxon>
        <taxon>Pezizomycotina</taxon>
        <taxon>Lecanoromycetes</taxon>
        <taxon>OSLEUM clade</taxon>
        <taxon>Lecanoromycetidae</taxon>
        <taxon>Lecanorales</taxon>
        <taxon>Lecanorineae</taxon>
        <taxon>Lecanoraceae</taxon>
        <taxon>Lecanora</taxon>
    </lineage>
</organism>
<dbReference type="GO" id="GO:0004312">
    <property type="term" value="F:fatty acid synthase activity"/>
    <property type="evidence" value="ECO:0007669"/>
    <property type="project" value="TreeGrafter"/>
</dbReference>
<name>B7TIV7_9LECA</name>
<dbReference type="AlphaFoldDB" id="B7TIV7"/>
<dbReference type="Gene3D" id="3.40.47.10">
    <property type="match status" value="1"/>
</dbReference>
<dbReference type="GO" id="GO:0006633">
    <property type="term" value="P:fatty acid biosynthetic process"/>
    <property type="evidence" value="ECO:0007669"/>
    <property type="project" value="TreeGrafter"/>
</dbReference>
<dbReference type="InterPro" id="IPR032821">
    <property type="entry name" value="PKS_assoc"/>
</dbReference>
<evidence type="ECO:0000313" key="2">
    <source>
        <dbReference type="EMBL" id="ACJ67111.1"/>
    </source>
</evidence>
<dbReference type="InterPro" id="IPR001227">
    <property type="entry name" value="Ac_transferase_dom_sf"/>
</dbReference>
<dbReference type="CDD" id="cd00833">
    <property type="entry name" value="PKS"/>
    <property type="match status" value="1"/>
</dbReference>
<protein>
    <submittedName>
        <fullName evidence="2">Polyketide synthase</fullName>
    </submittedName>
</protein>
<sequence>EAHGTGTKVGDPIETGAIHSTIGQTSSSLSRKKLFIGSVKPNIGHLEAAAGAASIIKGVLALEHSLIPPNIRFSKPNPAIPLEEWNMAVPTRLTPWPTAQTKRMSISGFGMGGTNAHIAMEAFNNKSLSNGTVASKSNKKRIFVFSSHDKAGFGRIGKALVEHLDALGSIASSSAYLADLAHTLAIARSGLAWKETCLADNTADLREQLLAAVGGSAERAPSTPPRIGLVFTGQGAQW</sequence>
<dbReference type="InterPro" id="IPR020841">
    <property type="entry name" value="PKS_Beta-ketoAc_synthase_dom"/>
</dbReference>
<dbReference type="SMART" id="SM00825">
    <property type="entry name" value="PKS_KS"/>
    <property type="match status" value="1"/>
</dbReference>
<dbReference type="PANTHER" id="PTHR43775">
    <property type="entry name" value="FATTY ACID SYNTHASE"/>
    <property type="match status" value="1"/>
</dbReference>
<dbReference type="PANTHER" id="PTHR43775:SF29">
    <property type="entry name" value="ASPERFURANONE POLYKETIDE SYNTHASE AFOG-RELATED"/>
    <property type="match status" value="1"/>
</dbReference>
<dbReference type="GO" id="GO:0044550">
    <property type="term" value="P:secondary metabolite biosynthetic process"/>
    <property type="evidence" value="ECO:0007669"/>
    <property type="project" value="TreeGrafter"/>
</dbReference>
<dbReference type="EMBL" id="FJ227586">
    <property type="protein sequence ID" value="ACJ67111.1"/>
    <property type="molecule type" value="Genomic_DNA"/>
</dbReference>
<dbReference type="SUPFAM" id="SSF53901">
    <property type="entry name" value="Thiolase-like"/>
    <property type="match status" value="1"/>
</dbReference>
<evidence type="ECO:0000259" key="1">
    <source>
        <dbReference type="PROSITE" id="PS52004"/>
    </source>
</evidence>
<feature type="domain" description="Ketosynthase family 3 (KS3)" evidence="1">
    <location>
        <begin position="1"/>
        <end position="122"/>
    </location>
</feature>
<dbReference type="InterPro" id="IPR050091">
    <property type="entry name" value="PKS_NRPS_Biosynth_Enz"/>
</dbReference>
<dbReference type="Gene3D" id="3.40.366.10">
    <property type="entry name" value="Malonyl-Coenzyme A Acyl Carrier Protein, domain 2"/>
    <property type="match status" value="1"/>
</dbReference>
<feature type="non-terminal residue" evidence="2">
    <location>
        <position position="238"/>
    </location>
</feature>
<dbReference type="InterPro" id="IPR016039">
    <property type="entry name" value="Thiolase-like"/>
</dbReference>